<reference evidence="2" key="1">
    <citation type="journal article" date="2023" name="G3 (Bethesda)">
        <title>Genome assembly and association tests identify interacting loci associated with vigor, precocity, and sex in interspecific pistachio rootstocks.</title>
        <authorList>
            <person name="Palmer W."/>
            <person name="Jacygrad E."/>
            <person name="Sagayaradj S."/>
            <person name="Cavanaugh K."/>
            <person name="Han R."/>
            <person name="Bertier L."/>
            <person name="Beede B."/>
            <person name="Kafkas S."/>
            <person name="Golino D."/>
            <person name="Preece J."/>
            <person name="Michelmore R."/>
        </authorList>
    </citation>
    <scope>NUCLEOTIDE SEQUENCE [LARGE SCALE GENOMIC DNA]</scope>
</reference>
<evidence type="ECO:0000313" key="2">
    <source>
        <dbReference type="Proteomes" id="UP001164250"/>
    </source>
</evidence>
<dbReference type="Proteomes" id="UP001164250">
    <property type="component" value="Chromosome 8"/>
</dbReference>
<gene>
    <name evidence="1" type="ORF">Patl1_12877</name>
</gene>
<organism evidence="1 2">
    <name type="scientific">Pistacia atlantica</name>
    <dbReference type="NCBI Taxonomy" id="434234"/>
    <lineage>
        <taxon>Eukaryota</taxon>
        <taxon>Viridiplantae</taxon>
        <taxon>Streptophyta</taxon>
        <taxon>Embryophyta</taxon>
        <taxon>Tracheophyta</taxon>
        <taxon>Spermatophyta</taxon>
        <taxon>Magnoliopsida</taxon>
        <taxon>eudicotyledons</taxon>
        <taxon>Gunneridae</taxon>
        <taxon>Pentapetalae</taxon>
        <taxon>rosids</taxon>
        <taxon>malvids</taxon>
        <taxon>Sapindales</taxon>
        <taxon>Anacardiaceae</taxon>
        <taxon>Pistacia</taxon>
    </lineage>
</organism>
<sequence length="442" mass="50183">MQTQTKSGCLWQKKTFQHYDINTAPMKREEMALVCRVFSAASSCGCSFPRKFQLRFFCNKVAISNPLLSKLLQIPNSQIKTTLDSEDPLLLNNSSFSWDILLTSSPQKAQSVLEWRLDKMLKENKTSRDYSDLISLCGKIRNIPLAMLVFSSMERRGIKPNSSVFNSLIYTCLCSGDVVTSISLFETMMSSEDYKPNSETYDFFIAGFSSLGNVDAMHTWYSAKKAAGFPANVQTYKSLISGCVKSKDFDGADKYYEEMMSIGIIPSITILESVLEGLCKRGSLGQVKEFMEFLLDAGWKINENMAEKLVKFYCEPGKVDEMEELLATLLKYNQDPQVLLQVHCGIIRIYALSDRLDDVEYSVGRMGKQGLSFKCPDDVEKVICSYFRCEEYDRLELFLDHIKSSYKLTRSNYDFLIAGYRRAGLSEKVELVIKDMKLAGIL</sequence>
<name>A0ACC1ATL2_9ROSI</name>
<dbReference type="EMBL" id="CM047904">
    <property type="protein sequence ID" value="KAJ0089954.1"/>
    <property type="molecule type" value="Genomic_DNA"/>
</dbReference>
<proteinExistence type="predicted"/>
<keyword evidence="2" id="KW-1185">Reference proteome</keyword>
<comment type="caution">
    <text evidence="1">The sequence shown here is derived from an EMBL/GenBank/DDBJ whole genome shotgun (WGS) entry which is preliminary data.</text>
</comment>
<protein>
    <submittedName>
        <fullName evidence="1">Uncharacterized protein</fullName>
    </submittedName>
</protein>
<accession>A0ACC1ATL2</accession>
<evidence type="ECO:0000313" key="1">
    <source>
        <dbReference type="EMBL" id="KAJ0089954.1"/>
    </source>
</evidence>